<dbReference type="EMBL" id="HE573021">
    <property type="protein sequence ID" value="CCC48068.1"/>
    <property type="molecule type" value="Genomic_DNA"/>
</dbReference>
<dbReference type="GO" id="GO:0034271">
    <property type="term" value="C:phosphatidylinositol 3-kinase complex, class III, type I"/>
    <property type="evidence" value="ECO:0007669"/>
    <property type="project" value="TreeGrafter"/>
</dbReference>
<dbReference type="Gene3D" id="1.10.418.40">
    <property type="entry name" value="Autophagy protein 6/Beclin 1"/>
    <property type="match status" value="1"/>
</dbReference>
<comment type="similarity">
    <text evidence="1">Belongs to the beclin family.</text>
</comment>
<dbReference type="GO" id="GO:0006995">
    <property type="term" value="P:cellular response to nitrogen starvation"/>
    <property type="evidence" value="ECO:0007669"/>
    <property type="project" value="TreeGrafter"/>
</dbReference>
<name>G0TVV2_TRYVY</name>
<dbReference type="InterPro" id="IPR007243">
    <property type="entry name" value="Atg6/Beclin"/>
</dbReference>
<dbReference type="InterPro" id="IPR040455">
    <property type="entry name" value="Atg6_BARA"/>
</dbReference>
<dbReference type="GO" id="GO:0045324">
    <property type="term" value="P:late endosome to vacuole transport"/>
    <property type="evidence" value="ECO:0007669"/>
    <property type="project" value="TreeGrafter"/>
</dbReference>
<dbReference type="PANTHER" id="PTHR12768">
    <property type="entry name" value="BECLIN 1"/>
    <property type="match status" value="1"/>
</dbReference>
<feature type="compositionally biased region" description="Basic and acidic residues" evidence="2">
    <location>
        <begin position="139"/>
        <end position="153"/>
    </location>
</feature>
<organism evidence="4">
    <name type="scientific">Trypanosoma vivax (strain Y486)</name>
    <dbReference type="NCBI Taxonomy" id="1055687"/>
    <lineage>
        <taxon>Eukaryota</taxon>
        <taxon>Discoba</taxon>
        <taxon>Euglenozoa</taxon>
        <taxon>Kinetoplastea</taxon>
        <taxon>Metakinetoplastina</taxon>
        <taxon>Trypanosomatida</taxon>
        <taxon>Trypanosomatidae</taxon>
        <taxon>Trypanosoma</taxon>
        <taxon>Duttonella</taxon>
    </lineage>
</organism>
<dbReference type="GO" id="GO:0000423">
    <property type="term" value="P:mitophagy"/>
    <property type="evidence" value="ECO:0007669"/>
    <property type="project" value="TreeGrafter"/>
</dbReference>
<dbReference type="AlphaFoldDB" id="G0TVV2"/>
<dbReference type="GO" id="GO:0043548">
    <property type="term" value="F:phosphatidylinositol 3-kinase binding"/>
    <property type="evidence" value="ECO:0007669"/>
    <property type="project" value="TreeGrafter"/>
</dbReference>
<evidence type="ECO:0000256" key="1">
    <source>
        <dbReference type="ARBA" id="ARBA00005965"/>
    </source>
</evidence>
<feature type="region of interest" description="Disordered" evidence="2">
    <location>
        <begin position="139"/>
        <end position="160"/>
    </location>
</feature>
<dbReference type="Pfam" id="PF04111">
    <property type="entry name" value="APG6"/>
    <property type="match status" value="1"/>
</dbReference>
<feature type="compositionally biased region" description="Low complexity" evidence="2">
    <location>
        <begin position="377"/>
        <end position="390"/>
    </location>
</feature>
<evidence type="ECO:0000259" key="3">
    <source>
        <dbReference type="Pfam" id="PF04111"/>
    </source>
</evidence>
<dbReference type="VEuPathDB" id="TriTrypDB:TvY486_0502700"/>
<feature type="compositionally biased region" description="Polar residues" evidence="2">
    <location>
        <begin position="333"/>
        <end position="367"/>
    </location>
</feature>
<gene>
    <name evidence="4" type="ORF">TVY486_0502700</name>
</gene>
<feature type="compositionally biased region" description="Basic and acidic residues" evidence="2">
    <location>
        <begin position="409"/>
        <end position="420"/>
    </location>
</feature>
<feature type="domain" description="Atg6 BARA" evidence="3">
    <location>
        <begin position="715"/>
        <end position="885"/>
    </location>
</feature>
<dbReference type="PANTHER" id="PTHR12768:SF4">
    <property type="entry name" value="BECLIN-1"/>
    <property type="match status" value="1"/>
</dbReference>
<dbReference type="GO" id="GO:0034272">
    <property type="term" value="C:phosphatidylinositol 3-kinase complex, class III, type II"/>
    <property type="evidence" value="ECO:0007669"/>
    <property type="project" value="TreeGrafter"/>
</dbReference>
<accession>G0TVV2</accession>
<feature type="region of interest" description="Disordered" evidence="2">
    <location>
        <begin position="333"/>
        <end position="390"/>
    </location>
</feature>
<protein>
    <recommendedName>
        <fullName evidence="3">Atg6 BARA domain-containing protein</fullName>
    </recommendedName>
</protein>
<sequence length="906" mass="98076">MKTNDPLRELVSTPFTCCACRRTVSLDGQNVAYSMTHPTFSRGRYSSNNSGRCIPGDPQREEATSTVFWSKIQWSSKSGSMDSCVSAPTTLASDCKAHSKLSRAESYSHENNAATSAKSEDVCSSGVCNEVAQIAERGSAEPHLSKGCHDGAHHPSISGSRATAAGRYGPLLPSPFSPWLSERYGELKCGRFDVCENNRCADGKFVTTSSNTSLQKGTLMGEYSQIASSLPPCYVHQHAWMRDADGNAYTQGLWESFNACGSSPAAPRPQTYPATTHTGLGQSRNEPLASALLRSLMFSSNPVSVSMSSPLTGDLLPLRMDNALGDGSISPSSVNICGNSSDGNRQPGSETAQCEKGQQTMPTSTPITAGAEPSTHSPLSPSLSAKLPPKADSVRSAVVVSGRNCHQDEKLAGVADERKVGVASHSRPSSPVAGPDAAQPHPWPVSKSSRNTFIAQFSQHAMRRVVHLTNTDLPLCLHCWSAALENRQSNAVRIMQDSSILAALTNASVESVTCSVDEQEALERLQVVVLEAEERLLLINTCRQMLNNEVLPHLLSQEELISRRLHEASGALNGNYARTMFETDDALEALQQREQNMINSCAYACSTRGLMLAFPISTRGSVGTVAGLRLGKYNADSAKRNLDAEPVFDPMASTAITTSSQSTQTSVRLTSGSSGGLCVRVPSDGGSTSDFATLFRMTQQQQQCYLRGLLEKRPDVVSVMEINNACGYLLLLLVSLAKRYNIEVRGVVLHPNGEQSKVEIISVRDTTLEVTRHFADFFIKEQFFAWKTFGAACVAVAGYVREMARWMSQELKRLQERAQKSTAAACSGVDARAETVWTPLSTSTPPYVITKDQIDGFPLRHGSVSDEQWTVAMKKLLAVVQWCVLASRDVDELRERLSCVRGDSVC</sequence>
<dbReference type="InterPro" id="IPR038274">
    <property type="entry name" value="Atg6/Beclin_C_sf"/>
</dbReference>
<feature type="region of interest" description="Disordered" evidence="2">
    <location>
        <begin position="409"/>
        <end position="445"/>
    </location>
</feature>
<reference evidence="4" key="1">
    <citation type="journal article" date="2012" name="Proc. Natl. Acad. Sci. U.S.A.">
        <title>Antigenic diversity is generated by distinct evolutionary mechanisms in African trypanosome species.</title>
        <authorList>
            <person name="Jackson A.P."/>
            <person name="Berry A."/>
            <person name="Aslett M."/>
            <person name="Allison H.C."/>
            <person name="Burton P."/>
            <person name="Vavrova-Anderson J."/>
            <person name="Brown R."/>
            <person name="Browne H."/>
            <person name="Corton N."/>
            <person name="Hauser H."/>
            <person name="Gamble J."/>
            <person name="Gilderthorp R."/>
            <person name="Marcello L."/>
            <person name="McQuillan J."/>
            <person name="Otto T.D."/>
            <person name="Quail M.A."/>
            <person name="Sanders M.J."/>
            <person name="van Tonder A."/>
            <person name="Ginger M.L."/>
            <person name="Field M.C."/>
            <person name="Barry J.D."/>
            <person name="Hertz-Fowler C."/>
            <person name="Berriman M."/>
        </authorList>
    </citation>
    <scope>NUCLEOTIDE SEQUENCE</scope>
    <source>
        <strain evidence="4">Y486</strain>
    </source>
</reference>
<proteinExistence type="inferred from homology"/>
<dbReference type="GO" id="GO:0000045">
    <property type="term" value="P:autophagosome assembly"/>
    <property type="evidence" value="ECO:0007669"/>
    <property type="project" value="TreeGrafter"/>
</dbReference>
<dbReference type="GO" id="GO:0000407">
    <property type="term" value="C:phagophore assembly site"/>
    <property type="evidence" value="ECO:0007669"/>
    <property type="project" value="TreeGrafter"/>
</dbReference>
<evidence type="ECO:0000313" key="4">
    <source>
        <dbReference type="EMBL" id="CCC48068.1"/>
    </source>
</evidence>
<evidence type="ECO:0000256" key="2">
    <source>
        <dbReference type="SAM" id="MobiDB-lite"/>
    </source>
</evidence>
<dbReference type="GO" id="GO:0030674">
    <property type="term" value="F:protein-macromolecule adaptor activity"/>
    <property type="evidence" value="ECO:0007669"/>
    <property type="project" value="TreeGrafter"/>
</dbReference>